<dbReference type="InterPro" id="IPR004948">
    <property type="entry name" value="Nuc-triphosphatase_THEP1"/>
</dbReference>
<dbReference type="Gene3D" id="3.40.50.300">
    <property type="entry name" value="P-loop containing nucleotide triphosphate hydrolases"/>
    <property type="match status" value="1"/>
</dbReference>
<organism evidence="1 2">
    <name type="scientific">Winogradskyella pelagia</name>
    <dbReference type="NCBI Taxonomy" id="2819984"/>
    <lineage>
        <taxon>Bacteria</taxon>
        <taxon>Pseudomonadati</taxon>
        <taxon>Bacteroidota</taxon>
        <taxon>Flavobacteriia</taxon>
        <taxon>Flavobacteriales</taxon>
        <taxon>Flavobacteriaceae</taxon>
        <taxon>Winogradskyella</taxon>
    </lineage>
</organism>
<proteinExistence type="predicted"/>
<dbReference type="EMBL" id="JAGEVF010000008">
    <property type="protein sequence ID" value="MBO3117214.1"/>
    <property type="molecule type" value="Genomic_DNA"/>
</dbReference>
<keyword evidence="2" id="KW-1185">Reference proteome</keyword>
<dbReference type="Proteomes" id="UP000676776">
    <property type="component" value="Unassembled WGS sequence"/>
</dbReference>
<accession>A0ABS3T446</accession>
<comment type="caution">
    <text evidence="1">The sequence shown here is derived from an EMBL/GenBank/DDBJ whole genome shotgun (WGS) entry which is preliminary data.</text>
</comment>
<dbReference type="InterPro" id="IPR027417">
    <property type="entry name" value="P-loop_NTPase"/>
</dbReference>
<protein>
    <recommendedName>
        <fullName evidence="3">Guanylate kinase</fullName>
    </recommendedName>
</protein>
<dbReference type="RefSeq" id="WP_208154578.1">
    <property type="nucleotide sequence ID" value="NZ_JAGEVF010000008.1"/>
</dbReference>
<name>A0ABS3T446_9FLAO</name>
<gene>
    <name evidence="1" type="ORF">J4050_10675</name>
</gene>
<reference evidence="1 2" key="1">
    <citation type="submission" date="2021-03" db="EMBL/GenBank/DDBJ databases">
        <title>Winogradskyella sp. nov., isolated from costal sediment.</title>
        <authorList>
            <person name="Gao C."/>
        </authorList>
    </citation>
    <scope>NUCLEOTIDE SEQUENCE [LARGE SCALE GENOMIC DNA]</scope>
    <source>
        <strain evidence="1 2">DF17</strain>
    </source>
</reference>
<evidence type="ECO:0000313" key="1">
    <source>
        <dbReference type="EMBL" id="MBO3117214.1"/>
    </source>
</evidence>
<dbReference type="Pfam" id="PF03266">
    <property type="entry name" value="NTPase_1"/>
    <property type="match status" value="1"/>
</dbReference>
<sequence length="161" mass="18054">MIHLLVGQIETGKSTALINWIKGKTNVYGILSPVDDNKKRGFFNIETKEKFAMQADSEEENVISIGRYHFYKSAFKMANSIIIQNVKTKSAGYIIIDELGKLELKSQGLHASALTAIEKTRNNKKLHTILVVRDYLLENIKNHYKITNGNVLTISSLSSLG</sequence>
<evidence type="ECO:0000313" key="2">
    <source>
        <dbReference type="Proteomes" id="UP000676776"/>
    </source>
</evidence>
<evidence type="ECO:0008006" key="3">
    <source>
        <dbReference type="Google" id="ProtNLM"/>
    </source>
</evidence>